<organism evidence="6 7">
    <name type="scientific">Virgibacillus massiliensis</name>
    <dbReference type="NCBI Taxonomy" id="1462526"/>
    <lineage>
        <taxon>Bacteria</taxon>
        <taxon>Bacillati</taxon>
        <taxon>Bacillota</taxon>
        <taxon>Bacilli</taxon>
        <taxon>Bacillales</taxon>
        <taxon>Bacillaceae</taxon>
        <taxon>Virgibacillus</taxon>
    </lineage>
</organism>
<dbReference type="eggNOG" id="COG0834">
    <property type="taxonomic scope" value="Bacteria"/>
</dbReference>
<reference evidence="7" key="2">
    <citation type="submission" date="2014-05" db="EMBL/GenBank/DDBJ databases">
        <title>Draft genome sequence of Virgibacillus massiliensis Vm-5.</title>
        <authorList>
            <person name="Khelaifia S."/>
            <person name="Croce O."/>
            <person name="Lagier J.C."/>
            <person name="Raoult D."/>
        </authorList>
    </citation>
    <scope>NUCLEOTIDE SEQUENCE [LARGE SCALE GENOMIC DNA]</scope>
    <source>
        <strain evidence="7">Vm-5</strain>
    </source>
</reference>
<proteinExistence type="predicted"/>
<keyword evidence="7" id="KW-1185">Reference proteome</keyword>
<dbReference type="Gene3D" id="3.40.190.10">
    <property type="entry name" value="Periplasmic binding protein-like II"/>
    <property type="match status" value="2"/>
</dbReference>
<dbReference type="EMBL" id="CCDP010000001">
    <property type="protein sequence ID" value="CDQ39415.1"/>
    <property type="molecule type" value="Genomic_DNA"/>
</dbReference>
<dbReference type="GO" id="GO:0016020">
    <property type="term" value="C:membrane"/>
    <property type="evidence" value="ECO:0007669"/>
    <property type="project" value="InterPro"/>
</dbReference>
<evidence type="ECO:0000259" key="5">
    <source>
        <dbReference type="SMART" id="SM00079"/>
    </source>
</evidence>
<dbReference type="Pfam" id="PF00497">
    <property type="entry name" value="SBP_bac_3"/>
    <property type="match status" value="1"/>
</dbReference>
<evidence type="ECO:0000256" key="1">
    <source>
        <dbReference type="ARBA" id="ARBA00022729"/>
    </source>
</evidence>
<dbReference type="STRING" id="1462526.BN990_01715"/>
<keyword evidence="3" id="KW-0449">Lipoprotein</keyword>
<feature type="domain" description="Solute-binding protein family 3/N-terminal" evidence="4">
    <location>
        <begin position="97"/>
        <end position="311"/>
    </location>
</feature>
<evidence type="ECO:0000256" key="3">
    <source>
        <dbReference type="ARBA" id="ARBA00023288"/>
    </source>
</evidence>
<reference evidence="6 7" key="1">
    <citation type="submission" date="2014-03" db="EMBL/GenBank/DDBJ databases">
        <authorList>
            <person name="Urmite Genomes U."/>
        </authorList>
    </citation>
    <scope>NUCLEOTIDE SEQUENCE [LARGE SCALE GENOMIC DNA]</scope>
    <source>
        <strain evidence="6 7">Vm-5</strain>
    </source>
</reference>
<dbReference type="InterPro" id="IPR001320">
    <property type="entry name" value="Iontro_rcpt_C"/>
</dbReference>
<gene>
    <name evidence="6" type="primary">fliY</name>
    <name evidence="6" type="ORF">BN990_01715</name>
</gene>
<comment type="caution">
    <text evidence="6">The sequence shown here is derived from an EMBL/GenBank/DDBJ whole genome shotgun (WGS) entry which is preliminary data.</text>
</comment>
<feature type="domain" description="Ionotropic glutamate receptor C-terminal" evidence="5">
    <location>
        <begin position="97"/>
        <end position="310"/>
    </location>
</feature>
<dbReference type="SMART" id="SM00079">
    <property type="entry name" value="PBPe"/>
    <property type="match status" value="1"/>
</dbReference>
<dbReference type="SMART" id="SM00062">
    <property type="entry name" value="PBPb"/>
    <property type="match status" value="1"/>
</dbReference>
<dbReference type="SUPFAM" id="SSF53850">
    <property type="entry name" value="Periplasmic binding protein-like II"/>
    <property type="match status" value="1"/>
</dbReference>
<evidence type="ECO:0000259" key="4">
    <source>
        <dbReference type="SMART" id="SM00062"/>
    </source>
</evidence>
<keyword evidence="2" id="KW-0564">Palmitate</keyword>
<name>A0A024QB34_9BACI</name>
<protein>
    <submittedName>
        <fullName evidence="6">Sulfate starvation-induced protein 7</fullName>
    </submittedName>
</protein>
<keyword evidence="1" id="KW-0732">Signal</keyword>
<dbReference type="AlphaFoldDB" id="A0A024QB34"/>
<dbReference type="InterPro" id="IPR001638">
    <property type="entry name" value="Solute-binding_3/MltF_N"/>
</dbReference>
<dbReference type="PANTHER" id="PTHR35936:SF19">
    <property type="entry name" value="AMINO-ACID-BINDING PROTEIN YXEM-RELATED"/>
    <property type="match status" value="1"/>
</dbReference>
<evidence type="ECO:0000313" key="7">
    <source>
        <dbReference type="Proteomes" id="UP000028875"/>
    </source>
</evidence>
<evidence type="ECO:0000313" key="6">
    <source>
        <dbReference type="EMBL" id="CDQ39415.1"/>
    </source>
</evidence>
<evidence type="ECO:0000256" key="2">
    <source>
        <dbReference type="ARBA" id="ARBA00023139"/>
    </source>
</evidence>
<dbReference type="Proteomes" id="UP000028875">
    <property type="component" value="Unassembled WGS sequence"/>
</dbReference>
<dbReference type="GO" id="GO:0015276">
    <property type="term" value="F:ligand-gated monoatomic ion channel activity"/>
    <property type="evidence" value="ECO:0007669"/>
    <property type="project" value="InterPro"/>
</dbReference>
<accession>A0A024QB34</accession>
<dbReference type="PANTHER" id="PTHR35936">
    <property type="entry name" value="MEMBRANE-BOUND LYTIC MUREIN TRANSGLYCOSYLASE F"/>
    <property type="match status" value="1"/>
</dbReference>
<sequence>MREAKGIQGNSKFFEYKAKKLGVNEFEEFLDNCYNYANTLSNKDLTQVEKERVYSMKKRNMLIMLLFICFISACGTESSSHGNTENNNEYSLIEEGKLTFAASGEFKPFSYMEGTEMVGYDIAVGKAIANKLGLEPNPQRAKFAGIVTGVTEGRYDIAVASHTITEERLEQVNFSKPYYYSGPVIYTRPDSDIQSADDLKGKEISVARGTTYIEIAKQYTDNIPQVDSDVVALQSLAKGHHDAVITDDVTGFNAIDNGLNVESRIQLGISEQAIAISKENEALLEAVNEVLKEMKENGELEELSKEWIGGDITKKKEAEQ</sequence>